<reference evidence="3" key="2">
    <citation type="submission" date="2017-06" db="EMBL/GenBank/DDBJ databases">
        <title>WGS assembly of Brachypodium distachyon.</title>
        <authorList>
            <consortium name="The International Brachypodium Initiative"/>
            <person name="Lucas S."/>
            <person name="Harmon-Smith M."/>
            <person name="Lail K."/>
            <person name="Tice H."/>
            <person name="Grimwood J."/>
            <person name="Bruce D."/>
            <person name="Barry K."/>
            <person name="Shu S."/>
            <person name="Lindquist E."/>
            <person name="Wang M."/>
            <person name="Pitluck S."/>
            <person name="Vogel J.P."/>
            <person name="Garvin D.F."/>
            <person name="Mockler T.C."/>
            <person name="Schmutz J."/>
            <person name="Rokhsar D."/>
            <person name="Bevan M.W."/>
        </authorList>
    </citation>
    <scope>NUCLEOTIDE SEQUENCE</scope>
    <source>
        <strain evidence="3">Bd21</strain>
    </source>
</reference>
<feature type="chain" id="PRO_5043158687" description="CAND6/7 N-terminal domain-containing protein" evidence="1">
    <location>
        <begin position="38"/>
        <end position="229"/>
    </location>
</feature>
<dbReference type="AlphaFoldDB" id="A0A2K2DFU3"/>
<evidence type="ECO:0000313" key="4">
    <source>
        <dbReference type="EnsemblPlants" id="PNT73152"/>
    </source>
</evidence>
<organism evidence="3">
    <name type="scientific">Brachypodium distachyon</name>
    <name type="common">Purple false brome</name>
    <name type="synonym">Trachynia distachya</name>
    <dbReference type="NCBI Taxonomy" id="15368"/>
    <lineage>
        <taxon>Eukaryota</taxon>
        <taxon>Viridiplantae</taxon>
        <taxon>Streptophyta</taxon>
        <taxon>Embryophyta</taxon>
        <taxon>Tracheophyta</taxon>
        <taxon>Spermatophyta</taxon>
        <taxon>Magnoliopsida</taxon>
        <taxon>Liliopsida</taxon>
        <taxon>Poales</taxon>
        <taxon>Poaceae</taxon>
        <taxon>BOP clade</taxon>
        <taxon>Pooideae</taxon>
        <taxon>Stipodae</taxon>
        <taxon>Brachypodieae</taxon>
        <taxon>Brachypodium</taxon>
    </lineage>
</organism>
<dbReference type="EMBL" id="CM000881">
    <property type="protein sequence ID" value="PNT73152.1"/>
    <property type="molecule type" value="Genomic_DNA"/>
</dbReference>
<keyword evidence="5" id="KW-1185">Reference proteome</keyword>
<name>A0A2K2DFU3_BRADI</name>
<reference evidence="3 4" key="1">
    <citation type="journal article" date="2010" name="Nature">
        <title>Genome sequencing and analysis of the model grass Brachypodium distachyon.</title>
        <authorList>
            <consortium name="International Brachypodium Initiative"/>
        </authorList>
    </citation>
    <scope>NUCLEOTIDE SEQUENCE [LARGE SCALE GENOMIC DNA]</scope>
    <source>
        <strain evidence="3 4">Bd21</strain>
    </source>
</reference>
<feature type="non-terminal residue" evidence="3">
    <location>
        <position position="1"/>
    </location>
</feature>
<accession>A0A2K2DFU3</accession>
<dbReference type="GO" id="GO:0016020">
    <property type="term" value="C:membrane"/>
    <property type="evidence" value="ECO:0007669"/>
    <property type="project" value="InterPro"/>
</dbReference>
<sequence length="229" mass="25032">TPPIFPIRPYLAAMASAATRFLLVLALAEFLLRPSAAEITQDVFKVDLRKSILLQRFGFTSRGAVSISVSGAKASSQLDKPDLHQYGFFLLSDEALFQAISSQPLPAGLILDPNQGCVLSSPYINSLFSFADLDDNGHYNRTFPVTHADEYSLFFANCAPQASVIMEVRIEMYNVNLDGTKDYGFSIGQAPVPTRGTTSASLWMVTRKKLLSWLSAGRSLSSRVLRGDA</sequence>
<feature type="domain" description="CAND6/7 N-terminal" evidence="2">
    <location>
        <begin position="46"/>
        <end position="174"/>
    </location>
</feature>
<dbReference type="PANTHER" id="PTHR21229">
    <property type="entry name" value="LUNG SEVEN TRANSMEMBRANE RECEPTOR"/>
    <property type="match status" value="1"/>
</dbReference>
<dbReference type="InterPro" id="IPR009637">
    <property type="entry name" value="GPR107/GPR108-like"/>
</dbReference>
<protein>
    <recommendedName>
        <fullName evidence="2">CAND6/7 N-terminal domain-containing protein</fullName>
    </recommendedName>
</protein>
<dbReference type="InterPro" id="IPR054103">
    <property type="entry name" value="CAND6-7_N"/>
</dbReference>
<evidence type="ECO:0000313" key="5">
    <source>
        <dbReference type="Proteomes" id="UP000008810"/>
    </source>
</evidence>
<dbReference type="Proteomes" id="UP000008810">
    <property type="component" value="Chromosome 2"/>
</dbReference>
<evidence type="ECO:0000256" key="1">
    <source>
        <dbReference type="SAM" id="SignalP"/>
    </source>
</evidence>
<dbReference type="Gramene" id="PNT73152">
    <property type="protein sequence ID" value="PNT73152"/>
    <property type="gene ID" value="BRADI_2g54310v3"/>
</dbReference>
<dbReference type="PANTHER" id="PTHR21229:SF2">
    <property type="entry name" value="RE59932P"/>
    <property type="match status" value="1"/>
</dbReference>
<dbReference type="Pfam" id="PF21904">
    <property type="entry name" value="CAND6-7_N"/>
    <property type="match status" value="1"/>
</dbReference>
<gene>
    <name evidence="4" type="primary">LOC104583349</name>
    <name evidence="3" type="ORF">BRADI_2g54310v3</name>
</gene>
<evidence type="ECO:0000313" key="3">
    <source>
        <dbReference type="EMBL" id="PNT73152.1"/>
    </source>
</evidence>
<evidence type="ECO:0000259" key="2">
    <source>
        <dbReference type="Pfam" id="PF21904"/>
    </source>
</evidence>
<dbReference type="EnsemblPlants" id="PNT73152">
    <property type="protein sequence ID" value="PNT73152"/>
    <property type="gene ID" value="BRADI_2g54310v3"/>
</dbReference>
<feature type="signal peptide" evidence="1">
    <location>
        <begin position="1"/>
        <end position="37"/>
    </location>
</feature>
<reference evidence="4" key="3">
    <citation type="submission" date="2018-08" db="UniProtKB">
        <authorList>
            <consortium name="EnsemblPlants"/>
        </authorList>
    </citation>
    <scope>IDENTIFICATION</scope>
    <source>
        <strain evidence="4">cv. Bd21</strain>
    </source>
</reference>
<dbReference type="STRING" id="15368.A0A2K2DFU3"/>
<keyword evidence="1" id="KW-0732">Signal</keyword>
<dbReference type="OrthoDB" id="1609263at2759"/>
<proteinExistence type="predicted"/>